<keyword evidence="1" id="KW-0732">Signal</keyword>
<dbReference type="Gene3D" id="3.40.50.1980">
    <property type="entry name" value="Nitrogenase molybdenum iron protein domain"/>
    <property type="match status" value="2"/>
</dbReference>
<dbReference type="PROSITE" id="PS50983">
    <property type="entry name" value="FE_B12_PBP"/>
    <property type="match status" value="1"/>
</dbReference>
<evidence type="ECO:0000256" key="1">
    <source>
        <dbReference type="SAM" id="SignalP"/>
    </source>
</evidence>
<dbReference type="InterPro" id="IPR002491">
    <property type="entry name" value="ABC_transptr_periplasmic_BD"/>
</dbReference>
<evidence type="ECO:0000313" key="5">
    <source>
        <dbReference type="Proteomes" id="UP000078558"/>
    </source>
</evidence>
<dbReference type="SUPFAM" id="SSF53807">
    <property type="entry name" value="Helical backbone' metal receptor"/>
    <property type="match status" value="1"/>
</dbReference>
<dbReference type="OrthoDB" id="9797736at2"/>
<gene>
    <name evidence="3" type="ORF">ODI_02349</name>
    <name evidence="4" type="ORF">ODI_R1336</name>
</gene>
<dbReference type="AlphaFoldDB" id="A0A1C3K7W7"/>
<protein>
    <submittedName>
        <fullName evidence="3">Periplasmic hemin-binding protein</fullName>
    </submittedName>
</protein>
<proteinExistence type="predicted"/>
<dbReference type="EMBL" id="FLRC01000054">
    <property type="protein sequence ID" value="SBT27447.1"/>
    <property type="molecule type" value="Genomic_DNA"/>
</dbReference>
<dbReference type="InterPro" id="IPR050902">
    <property type="entry name" value="ABC_Transporter_SBP"/>
</dbReference>
<dbReference type="STRING" id="1851544.ODI_02349"/>
<dbReference type="EMBL" id="LT907988">
    <property type="protein sequence ID" value="SOE48261.1"/>
    <property type="molecule type" value="Genomic_DNA"/>
</dbReference>
<dbReference type="Proteomes" id="UP000078558">
    <property type="component" value="Chromosome I"/>
</dbReference>
<reference evidence="4 5" key="2">
    <citation type="submission" date="2017-08" db="EMBL/GenBank/DDBJ databases">
        <authorList>
            <person name="de Groot N.N."/>
        </authorList>
    </citation>
    <scope>NUCLEOTIDE SEQUENCE [LARGE SCALE GENOMIC DNA]</scope>
    <source>
        <strain evidence="4">Orrdi1</strain>
    </source>
</reference>
<feature type="domain" description="Fe/B12 periplasmic-binding" evidence="2">
    <location>
        <begin position="23"/>
        <end position="273"/>
    </location>
</feature>
<dbReference type="Pfam" id="PF01497">
    <property type="entry name" value="Peripla_BP_2"/>
    <property type="match status" value="1"/>
</dbReference>
<feature type="signal peptide" evidence="1">
    <location>
        <begin position="1"/>
        <end position="19"/>
    </location>
</feature>
<dbReference type="RefSeq" id="WP_067759099.1">
    <property type="nucleotide sequence ID" value="NZ_LT907988.1"/>
</dbReference>
<reference evidence="3 5" key="1">
    <citation type="submission" date="2016-06" db="EMBL/GenBank/DDBJ databases">
        <authorList>
            <person name="Kjaerup R.B."/>
            <person name="Dalgaard T.S."/>
            <person name="Juul-Madsen H.R."/>
        </authorList>
    </citation>
    <scope>NUCLEOTIDE SEQUENCE [LARGE SCALE GENOMIC DNA]</scope>
    <source>
        <strain evidence="3">Orrdi1</strain>
    </source>
</reference>
<feature type="chain" id="PRO_5015062758" evidence="1">
    <location>
        <begin position="20"/>
        <end position="273"/>
    </location>
</feature>
<evidence type="ECO:0000313" key="3">
    <source>
        <dbReference type="EMBL" id="SBT27447.1"/>
    </source>
</evidence>
<dbReference type="PANTHER" id="PTHR30535">
    <property type="entry name" value="VITAMIN B12-BINDING PROTEIN"/>
    <property type="match status" value="1"/>
</dbReference>
<keyword evidence="5" id="KW-1185">Reference proteome</keyword>
<dbReference type="KEGG" id="odi:ODI_R1336"/>
<name>A0A1C3K7W7_9BURK</name>
<evidence type="ECO:0000313" key="4">
    <source>
        <dbReference type="EMBL" id="SOE48261.1"/>
    </source>
</evidence>
<evidence type="ECO:0000259" key="2">
    <source>
        <dbReference type="PROSITE" id="PS50983"/>
    </source>
</evidence>
<sequence>MLKTLLSFLLLAIAHTSLAAPARVVSLGGGITEIVYALGAGDTLVGNDLSSLYPAEATRLPRVGYYRDVSVEGVASLRPDLVLASDQAGPPAALDKLRALGIPVQIVPDAPTLASLQARIEQVGAALERKPQAEALFAGIRRDLDALGAPPKDNAPRALSLMARGGTPLGAGQGTAANAMLELAGLRNVLAGQQGYKPVTAEALAATAPQVIITTHMTEQAQGGMAKLLAQPGIASTPAARDKRVLVMDDLLYLSFGPRLPQAIAELRRAVAQ</sequence>
<organism evidence="3 5">
    <name type="scientific">Orrella dioscoreae</name>
    <dbReference type="NCBI Taxonomy" id="1851544"/>
    <lineage>
        <taxon>Bacteria</taxon>
        <taxon>Pseudomonadati</taxon>
        <taxon>Pseudomonadota</taxon>
        <taxon>Betaproteobacteria</taxon>
        <taxon>Burkholderiales</taxon>
        <taxon>Alcaligenaceae</taxon>
        <taxon>Orrella</taxon>
    </lineage>
</organism>
<accession>A0A1C3K7W7</accession>
<dbReference type="PANTHER" id="PTHR30535:SF4">
    <property type="entry name" value="HEMIN-BINDING PERIPLASMIC PROTEIN HMUT"/>
    <property type="match status" value="1"/>
</dbReference>